<keyword evidence="2" id="KW-1185">Reference proteome</keyword>
<dbReference type="RefSeq" id="WP_284918525.1">
    <property type="nucleotide sequence ID" value="NZ_CP126980.1"/>
</dbReference>
<sequence>MRTMLQLIGGVAAAGVVAAGTTAFTAGGGVGLGGSNGATATKFIGGTATQTVTGATINAIAYTWSDTANTKLSALDLTFADLTVRKVPTLTLTGLTPSSGGATFTCTAITGTGTNTDQAPFTSNCTPSAGTFDGQLTALNVTVP</sequence>
<dbReference type="Proteomes" id="UP001240150">
    <property type="component" value="Chromosome"/>
</dbReference>
<name>A0ABY8WGY8_9ACTN</name>
<protein>
    <submittedName>
        <fullName evidence="1">Uncharacterized protein</fullName>
    </submittedName>
</protein>
<reference evidence="1 2" key="1">
    <citation type="submission" date="2023-06" db="EMBL/GenBank/DDBJ databases">
        <authorList>
            <person name="Yushchuk O."/>
            <person name="Binda E."/>
            <person name="Ruckert-Reed C."/>
            <person name="Fedorenko V."/>
            <person name="Kalinowski J."/>
            <person name="Marinelli F."/>
        </authorList>
    </citation>
    <scope>NUCLEOTIDE SEQUENCE [LARGE SCALE GENOMIC DNA]</scope>
    <source>
        <strain evidence="1 2">NRRL 3884</strain>
    </source>
</reference>
<organism evidence="1 2">
    <name type="scientific">Actinoplanes oblitus</name>
    <dbReference type="NCBI Taxonomy" id="3040509"/>
    <lineage>
        <taxon>Bacteria</taxon>
        <taxon>Bacillati</taxon>
        <taxon>Actinomycetota</taxon>
        <taxon>Actinomycetes</taxon>
        <taxon>Micromonosporales</taxon>
        <taxon>Micromonosporaceae</taxon>
        <taxon>Actinoplanes</taxon>
    </lineage>
</organism>
<accession>A0ABY8WGY8</accession>
<proteinExistence type="predicted"/>
<evidence type="ECO:0000313" key="2">
    <source>
        <dbReference type="Proteomes" id="UP001240150"/>
    </source>
</evidence>
<gene>
    <name evidence="1" type="ORF">ACTOB_000662</name>
</gene>
<dbReference type="EMBL" id="CP126980">
    <property type="protein sequence ID" value="WIM97161.1"/>
    <property type="molecule type" value="Genomic_DNA"/>
</dbReference>
<evidence type="ECO:0000313" key="1">
    <source>
        <dbReference type="EMBL" id="WIM97161.1"/>
    </source>
</evidence>